<keyword evidence="8" id="KW-0808">Transferase</keyword>
<comment type="subcellular location">
    <subcellularLocation>
        <location evidence="1">Membrane</location>
        <topology evidence="1">Multi-pass membrane protein</topology>
    </subcellularLocation>
</comment>
<evidence type="ECO:0000256" key="4">
    <source>
        <dbReference type="ARBA" id="ARBA00006739"/>
    </source>
</evidence>
<evidence type="ECO:0000256" key="12">
    <source>
        <dbReference type="ARBA" id="ARBA00031017"/>
    </source>
</evidence>
<comment type="pathway">
    <text evidence="2">Lipid metabolism; sphingolipid metabolism.</text>
</comment>
<sequence length="539" mass="59272">MEQLVTVGSMLHPLCTSLFSTVSYNAFYIGISFCIFSWIVMMVFLISGPIITWNLYHRKKPPCPSRLTRSSAASVTILRPLKGIDCNLEQNLESSFLQDYPNFEIIFCIASDKDPCIPIVRKLAAKHRHISCKLIIGDVNVGVNPKVNNLSRGYSMAKSDIVWILDSNVQMNHGALGRAVDLLTEPGVGLVIHLPCGVRPLSFGSLLDAVFLNSTHARMFSAINRLNVVSCVVGKSNLFRRSDLVDYGGLDGFGRYMSEDNMIGAALMVKGYRHRVAPDLAYQSLGYSTLKDYFSRRARWIRIRKYVVAVATMYEPFSESLIAGLTAGWAFQYTLGVPFWPFFILNMVAWFASDAFVVWVIHPDSVRGSGWTDFCLFALAWLARELSAIPVYIWAMSGSTVEWRGSRFYLHTDGTVEPLQPGLGPKRPVGILPCITGPPLTKSCATNLNLGTSNTPQSPTPLSPPLDSKSRYCAASTVLAASVPRTRQSSSPRHTDYDKPASMTALLSISPKRRTGVTPTLVSTSVSSVSASASILATR</sequence>
<gene>
    <name evidence="17" type="ORF">BASA50_008059</name>
</gene>
<feature type="transmembrane region" description="Helical" evidence="16">
    <location>
        <begin position="306"/>
        <end position="331"/>
    </location>
</feature>
<evidence type="ECO:0000256" key="3">
    <source>
        <dbReference type="ARBA" id="ARBA00004991"/>
    </source>
</evidence>
<evidence type="ECO:0000256" key="5">
    <source>
        <dbReference type="ARBA" id="ARBA00012699"/>
    </source>
</evidence>
<feature type="region of interest" description="Disordered" evidence="15">
    <location>
        <begin position="447"/>
        <end position="468"/>
    </location>
</feature>
<dbReference type="EMBL" id="JAFCIX010000379">
    <property type="protein sequence ID" value="KAH6592443.1"/>
    <property type="molecule type" value="Genomic_DNA"/>
</dbReference>
<dbReference type="InterPro" id="IPR029044">
    <property type="entry name" value="Nucleotide-diphossugar_trans"/>
</dbReference>
<accession>A0ABQ8F8B4</accession>
<feature type="transmembrane region" description="Helical" evidence="16">
    <location>
        <begin position="374"/>
        <end position="395"/>
    </location>
</feature>
<feature type="transmembrane region" description="Helical" evidence="16">
    <location>
        <begin position="343"/>
        <end position="362"/>
    </location>
</feature>
<evidence type="ECO:0000256" key="7">
    <source>
        <dbReference type="ARBA" id="ARBA00022676"/>
    </source>
</evidence>
<evidence type="ECO:0000256" key="10">
    <source>
        <dbReference type="ARBA" id="ARBA00022989"/>
    </source>
</evidence>
<comment type="pathway">
    <text evidence="3">Sphingolipid metabolism.</text>
</comment>
<dbReference type="Pfam" id="PF13506">
    <property type="entry name" value="Glyco_transf_21"/>
    <property type="match status" value="1"/>
</dbReference>
<keyword evidence="11 16" id="KW-0472">Membrane</keyword>
<dbReference type="Proteomes" id="UP001648503">
    <property type="component" value="Unassembled WGS sequence"/>
</dbReference>
<evidence type="ECO:0000256" key="14">
    <source>
        <dbReference type="ARBA" id="ARBA00032575"/>
    </source>
</evidence>
<evidence type="ECO:0000313" key="17">
    <source>
        <dbReference type="EMBL" id="KAH6592443.1"/>
    </source>
</evidence>
<keyword evidence="7" id="KW-0328">Glycosyltransferase</keyword>
<dbReference type="SUPFAM" id="SSF53448">
    <property type="entry name" value="Nucleotide-diphospho-sugar transferases"/>
    <property type="match status" value="1"/>
</dbReference>
<proteinExistence type="inferred from homology"/>
<dbReference type="EC" id="2.4.1.80" evidence="5"/>
<dbReference type="Gene3D" id="3.90.550.10">
    <property type="entry name" value="Spore Coat Polysaccharide Biosynthesis Protein SpsA, Chain A"/>
    <property type="match status" value="1"/>
</dbReference>
<dbReference type="PANTHER" id="PTHR12726:SF0">
    <property type="entry name" value="CERAMIDE GLUCOSYLTRANSFERASE"/>
    <property type="match status" value="1"/>
</dbReference>
<evidence type="ECO:0000256" key="9">
    <source>
        <dbReference type="ARBA" id="ARBA00022692"/>
    </source>
</evidence>
<dbReference type="CDD" id="cd02520">
    <property type="entry name" value="Glucosylceramide_synthase"/>
    <property type="match status" value="1"/>
</dbReference>
<evidence type="ECO:0000256" key="16">
    <source>
        <dbReference type="SAM" id="Phobius"/>
    </source>
</evidence>
<reference evidence="17 18" key="1">
    <citation type="submission" date="2021-02" db="EMBL/GenBank/DDBJ databases">
        <title>Variation within the Batrachochytrium salamandrivorans European outbreak.</title>
        <authorList>
            <person name="Kelly M."/>
            <person name="Pasmans F."/>
            <person name="Shea T.P."/>
            <person name="Munoz J.F."/>
            <person name="Carranza S."/>
            <person name="Cuomo C.A."/>
            <person name="Martel A."/>
        </authorList>
    </citation>
    <scope>NUCLEOTIDE SEQUENCE [LARGE SCALE GENOMIC DNA]</scope>
    <source>
        <strain evidence="17 18">AMFP18/2</strain>
    </source>
</reference>
<comment type="caution">
    <text evidence="17">The sequence shown here is derived from an EMBL/GenBank/DDBJ whole genome shotgun (WGS) entry which is preliminary data.</text>
</comment>
<keyword evidence="18" id="KW-1185">Reference proteome</keyword>
<evidence type="ECO:0000256" key="8">
    <source>
        <dbReference type="ARBA" id="ARBA00022679"/>
    </source>
</evidence>
<evidence type="ECO:0000256" key="1">
    <source>
        <dbReference type="ARBA" id="ARBA00004141"/>
    </source>
</evidence>
<feature type="transmembrane region" description="Helical" evidence="16">
    <location>
        <begin position="26"/>
        <end position="56"/>
    </location>
</feature>
<evidence type="ECO:0000313" key="18">
    <source>
        <dbReference type="Proteomes" id="UP001648503"/>
    </source>
</evidence>
<evidence type="ECO:0000256" key="6">
    <source>
        <dbReference type="ARBA" id="ARBA00019988"/>
    </source>
</evidence>
<name>A0ABQ8F8B4_9FUNG</name>
<comment type="similarity">
    <text evidence="4">Belongs to the glycosyltransferase 2 family.</text>
</comment>
<dbReference type="PANTHER" id="PTHR12726">
    <property type="entry name" value="CERAMIDE GLUCOSYLTRANSFERASE"/>
    <property type="match status" value="1"/>
</dbReference>
<evidence type="ECO:0000256" key="2">
    <source>
        <dbReference type="ARBA" id="ARBA00004760"/>
    </source>
</evidence>
<feature type="region of interest" description="Disordered" evidence="15">
    <location>
        <begin position="483"/>
        <end position="502"/>
    </location>
</feature>
<dbReference type="InterPro" id="IPR025993">
    <property type="entry name" value="Ceramide_glucosylTrfase"/>
</dbReference>
<organism evidence="17 18">
    <name type="scientific">Batrachochytrium salamandrivorans</name>
    <dbReference type="NCBI Taxonomy" id="1357716"/>
    <lineage>
        <taxon>Eukaryota</taxon>
        <taxon>Fungi</taxon>
        <taxon>Fungi incertae sedis</taxon>
        <taxon>Chytridiomycota</taxon>
        <taxon>Chytridiomycota incertae sedis</taxon>
        <taxon>Chytridiomycetes</taxon>
        <taxon>Rhizophydiales</taxon>
        <taxon>Rhizophydiales incertae sedis</taxon>
        <taxon>Batrachochytrium</taxon>
    </lineage>
</organism>
<protein>
    <recommendedName>
        <fullName evidence="6">Ceramide glucosyltransferase</fullName>
        <ecNumber evidence="5">2.4.1.80</ecNumber>
    </recommendedName>
    <alternativeName>
        <fullName evidence="13">Glucosylceramide synthase</fullName>
    </alternativeName>
    <alternativeName>
        <fullName evidence="14">UDP-glucose ceramide glucosyltransferase</fullName>
    </alternativeName>
    <alternativeName>
        <fullName evidence="12">UDP-glucose:N-acylsphingosine D-glucosyltransferase</fullName>
    </alternativeName>
</protein>
<keyword evidence="10 16" id="KW-1133">Transmembrane helix</keyword>
<evidence type="ECO:0000256" key="15">
    <source>
        <dbReference type="SAM" id="MobiDB-lite"/>
    </source>
</evidence>
<keyword evidence="9 16" id="KW-0812">Transmembrane</keyword>
<evidence type="ECO:0000256" key="11">
    <source>
        <dbReference type="ARBA" id="ARBA00023136"/>
    </source>
</evidence>
<evidence type="ECO:0000256" key="13">
    <source>
        <dbReference type="ARBA" id="ARBA00031543"/>
    </source>
</evidence>